<proteinExistence type="inferred from homology"/>
<feature type="domain" description="ABC transmembrane type-1" evidence="9">
    <location>
        <begin position="81"/>
        <end position="265"/>
    </location>
</feature>
<dbReference type="PANTHER" id="PTHR30151">
    <property type="entry name" value="ALKANE SULFONATE ABC TRANSPORTER-RELATED, MEMBRANE SUBUNIT"/>
    <property type="match status" value="1"/>
</dbReference>
<dbReference type="Proteomes" id="UP000780875">
    <property type="component" value="Unassembled WGS sequence"/>
</dbReference>
<evidence type="ECO:0000256" key="7">
    <source>
        <dbReference type="RuleBase" id="RU363032"/>
    </source>
</evidence>
<dbReference type="CDD" id="cd06261">
    <property type="entry name" value="TM_PBP2"/>
    <property type="match status" value="1"/>
</dbReference>
<feature type="transmembrane region" description="Helical" evidence="7">
    <location>
        <begin position="206"/>
        <end position="231"/>
    </location>
</feature>
<evidence type="ECO:0000256" key="8">
    <source>
        <dbReference type="SAM" id="MobiDB-lite"/>
    </source>
</evidence>
<dbReference type="RefSeq" id="WP_224123916.1">
    <property type="nucleotide sequence ID" value="NZ_JAIQZJ010000008.1"/>
</dbReference>
<keyword evidence="3" id="KW-1003">Cell membrane</keyword>
<dbReference type="SUPFAM" id="SSF161098">
    <property type="entry name" value="MetI-like"/>
    <property type="match status" value="1"/>
</dbReference>
<keyword evidence="4 7" id="KW-0812">Transmembrane</keyword>
<protein>
    <submittedName>
        <fullName evidence="10">ABC transporter permease</fullName>
    </submittedName>
</protein>
<reference evidence="10 11" key="1">
    <citation type="submission" date="2021-09" db="EMBL/GenBank/DDBJ databases">
        <title>Whole genome sequence of Nocardioides sp. GBK3QG-3.</title>
        <authorList>
            <person name="Tuo L."/>
        </authorList>
    </citation>
    <scope>NUCLEOTIDE SEQUENCE [LARGE SCALE GENOMIC DNA]</scope>
    <source>
        <strain evidence="10 11">GBK3QG-3</strain>
    </source>
</reference>
<comment type="similarity">
    <text evidence="7">Belongs to the binding-protein-dependent transport system permease family.</text>
</comment>
<gene>
    <name evidence="10" type="ORF">K8U61_15360</name>
</gene>
<evidence type="ECO:0000313" key="11">
    <source>
        <dbReference type="Proteomes" id="UP000780875"/>
    </source>
</evidence>
<dbReference type="Gene3D" id="1.10.3720.10">
    <property type="entry name" value="MetI-like"/>
    <property type="match status" value="1"/>
</dbReference>
<evidence type="ECO:0000256" key="2">
    <source>
        <dbReference type="ARBA" id="ARBA00022448"/>
    </source>
</evidence>
<dbReference type="InterPro" id="IPR000515">
    <property type="entry name" value="MetI-like"/>
</dbReference>
<evidence type="ECO:0000259" key="9">
    <source>
        <dbReference type="PROSITE" id="PS50928"/>
    </source>
</evidence>
<keyword evidence="2 7" id="KW-0813">Transport</keyword>
<comment type="subcellular location">
    <subcellularLocation>
        <location evidence="1 7">Cell membrane</location>
        <topology evidence="1 7">Multi-pass membrane protein</topology>
    </subcellularLocation>
</comment>
<feature type="transmembrane region" description="Helical" evidence="7">
    <location>
        <begin position="88"/>
        <end position="111"/>
    </location>
</feature>
<organism evidence="10 11">
    <name type="scientific">Nocardioides mangrovi</name>
    <dbReference type="NCBI Taxonomy" id="2874580"/>
    <lineage>
        <taxon>Bacteria</taxon>
        <taxon>Bacillati</taxon>
        <taxon>Actinomycetota</taxon>
        <taxon>Actinomycetes</taxon>
        <taxon>Propionibacteriales</taxon>
        <taxon>Nocardioidaceae</taxon>
        <taxon>Nocardioides</taxon>
    </lineage>
</organism>
<evidence type="ECO:0000256" key="3">
    <source>
        <dbReference type="ARBA" id="ARBA00022475"/>
    </source>
</evidence>
<feature type="compositionally biased region" description="Basic residues" evidence="8">
    <location>
        <begin position="16"/>
        <end position="26"/>
    </location>
</feature>
<name>A0ABS7UFT0_9ACTN</name>
<evidence type="ECO:0000256" key="4">
    <source>
        <dbReference type="ARBA" id="ARBA00022692"/>
    </source>
</evidence>
<feature type="transmembrane region" description="Helical" evidence="7">
    <location>
        <begin position="118"/>
        <end position="137"/>
    </location>
</feature>
<dbReference type="PROSITE" id="PS50928">
    <property type="entry name" value="ABC_TM1"/>
    <property type="match status" value="1"/>
</dbReference>
<sequence>MTTLVDTTPDPAAAPKRARRPTRSGHARRLALQTAFVLAILAAWSVARMADVMTVDALPAPWSVAERLVEDVQTADYWTTLLDTLRSAVGGLVAAALVGIPLGLVTGTYAWAERSTRVLVEFGRSFPVIAILPVMLLVMGTSFMMKGVVVFLACVFPLIIQAQYGAQSVSESVDETVRSYRIGRLLRFRKVVLPAASPSVWTGLRIAATMAVLVSIGVEILTTVPGVGHVIVTSQQDQNSANAYAYILTAGLLGFIVTRLVQLAEARALAWRPPTTLEN</sequence>
<comment type="caution">
    <text evidence="10">The sequence shown here is derived from an EMBL/GenBank/DDBJ whole genome shotgun (WGS) entry which is preliminary data.</text>
</comment>
<dbReference type="InterPro" id="IPR035906">
    <property type="entry name" value="MetI-like_sf"/>
</dbReference>
<feature type="region of interest" description="Disordered" evidence="8">
    <location>
        <begin position="1"/>
        <end position="26"/>
    </location>
</feature>
<feature type="transmembrane region" description="Helical" evidence="7">
    <location>
        <begin position="243"/>
        <end position="261"/>
    </location>
</feature>
<accession>A0ABS7UFT0</accession>
<keyword evidence="11" id="KW-1185">Reference proteome</keyword>
<dbReference type="PANTHER" id="PTHR30151:SF0">
    <property type="entry name" value="ABC TRANSPORTER PERMEASE PROTEIN MJ0413-RELATED"/>
    <property type="match status" value="1"/>
</dbReference>
<evidence type="ECO:0000256" key="6">
    <source>
        <dbReference type="ARBA" id="ARBA00023136"/>
    </source>
</evidence>
<evidence type="ECO:0000256" key="5">
    <source>
        <dbReference type="ARBA" id="ARBA00022989"/>
    </source>
</evidence>
<keyword evidence="5 7" id="KW-1133">Transmembrane helix</keyword>
<feature type="compositionally biased region" description="Low complexity" evidence="8">
    <location>
        <begin position="1"/>
        <end position="15"/>
    </location>
</feature>
<evidence type="ECO:0000313" key="10">
    <source>
        <dbReference type="EMBL" id="MBZ5739551.1"/>
    </source>
</evidence>
<keyword evidence="6 7" id="KW-0472">Membrane</keyword>
<feature type="transmembrane region" description="Helical" evidence="7">
    <location>
        <begin position="30"/>
        <end position="47"/>
    </location>
</feature>
<dbReference type="Pfam" id="PF00528">
    <property type="entry name" value="BPD_transp_1"/>
    <property type="match status" value="1"/>
</dbReference>
<evidence type="ECO:0000256" key="1">
    <source>
        <dbReference type="ARBA" id="ARBA00004651"/>
    </source>
</evidence>
<dbReference type="EMBL" id="JAIQZJ010000008">
    <property type="protein sequence ID" value="MBZ5739551.1"/>
    <property type="molecule type" value="Genomic_DNA"/>
</dbReference>